<reference evidence="3" key="1">
    <citation type="submission" date="2011-10" db="EMBL/GenBank/DDBJ databases">
        <authorList>
            <consortium name="Soft-shell Turtle Genome Consortium"/>
        </authorList>
    </citation>
    <scope>NUCLEOTIDE SEQUENCE [LARGE SCALE GENOMIC DNA]</scope>
    <source>
        <strain evidence="3">Daiwa-1</strain>
    </source>
</reference>
<dbReference type="SMART" id="SM01097">
    <property type="entry name" value="CPSase_sm_chain"/>
    <property type="match status" value="1"/>
</dbReference>
<keyword evidence="3" id="KW-1185">Reference proteome</keyword>
<organism evidence="2 3">
    <name type="scientific">Pelodiscus sinensis</name>
    <name type="common">Chinese softshell turtle</name>
    <name type="synonym">Trionyx sinensis</name>
    <dbReference type="NCBI Taxonomy" id="13735"/>
    <lineage>
        <taxon>Eukaryota</taxon>
        <taxon>Metazoa</taxon>
        <taxon>Chordata</taxon>
        <taxon>Craniata</taxon>
        <taxon>Vertebrata</taxon>
        <taxon>Euteleostomi</taxon>
        <taxon>Archelosauria</taxon>
        <taxon>Testudinata</taxon>
        <taxon>Testudines</taxon>
        <taxon>Cryptodira</taxon>
        <taxon>Trionychia</taxon>
        <taxon>Trionychidae</taxon>
        <taxon>Pelodiscus</taxon>
    </lineage>
</organism>
<dbReference type="GeneTree" id="ENSGT00940000157192"/>
<evidence type="ECO:0000313" key="2">
    <source>
        <dbReference type="Ensembl" id="ENSPSIP00000015077.1"/>
    </source>
</evidence>
<dbReference type="Pfam" id="PF00988">
    <property type="entry name" value="CPSase_sm_chain"/>
    <property type="match status" value="1"/>
</dbReference>
<dbReference type="eggNOG" id="KOG0370">
    <property type="taxonomic scope" value="Eukaryota"/>
</dbReference>
<dbReference type="Proteomes" id="UP000007267">
    <property type="component" value="Unassembled WGS sequence"/>
</dbReference>
<dbReference type="Gene3D" id="3.50.30.20">
    <property type="entry name" value="Carbamoyl-phosphate synthase small subunit, N-terminal domain"/>
    <property type="match status" value="1"/>
</dbReference>
<dbReference type="SUPFAM" id="SSF52021">
    <property type="entry name" value="Carbamoyl phosphate synthetase, small subunit N-terminal domain"/>
    <property type="match status" value="1"/>
</dbReference>
<dbReference type="STRING" id="13735.ENSPSIP00000015077"/>
<proteinExistence type="predicted"/>
<dbReference type="InterPro" id="IPR002474">
    <property type="entry name" value="CarbamoylP_synth_ssu_N"/>
</dbReference>
<dbReference type="Ensembl" id="ENSPSIT00000015148.1">
    <property type="protein sequence ID" value="ENSPSIP00000015077.1"/>
    <property type="gene ID" value="ENSPSIG00000013503.1"/>
</dbReference>
<dbReference type="EMBL" id="AGCU01115355">
    <property type="status" value="NOT_ANNOTATED_CDS"/>
    <property type="molecule type" value="Genomic_DNA"/>
</dbReference>
<reference evidence="3" key="2">
    <citation type="journal article" date="2013" name="Nat. Genet.">
        <title>The draft genomes of soft-shell turtle and green sea turtle yield insights into the development and evolution of the turtle-specific body plan.</title>
        <authorList>
            <person name="Wang Z."/>
            <person name="Pascual-Anaya J."/>
            <person name="Zadissa A."/>
            <person name="Li W."/>
            <person name="Niimura Y."/>
            <person name="Huang Z."/>
            <person name="Li C."/>
            <person name="White S."/>
            <person name="Xiong Z."/>
            <person name="Fang D."/>
            <person name="Wang B."/>
            <person name="Ming Y."/>
            <person name="Chen Y."/>
            <person name="Zheng Y."/>
            <person name="Kuraku S."/>
            <person name="Pignatelli M."/>
            <person name="Herrero J."/>
            <person name="Beal K."/>
            <person name="Nozawa M."/>
            <person name="Li Q."/>
            <person name="Wang J."/>
            <person name="Zhang H."/>
            <person name="Yu L."/>
            <person name="Shigenobu S."/>
            <person name="Wang J."/>
            <person name="Liu J."/>
            <person name="Flicek P."/>
            <person name="Searle S."/>
            <person name="Wang J."/>
            <person name="Kuratani S."/>
            <person name="Yin Y."/>
            <person name="Aken B."/>
            <person name="Zhang G."/>
            <person name="Irie N."/>
        </authorList>
    </citation>
    <scope>NUCLEOTIDE SEQUENCE [LARGE SCALE GENOMIC DNA]</scope>
    <source>
        <strain evidence="3">Daiwa-1</strain>
    </source>
</reference>
<dbReference type="InterPro" id="IPR036480">
    <property type="entry name" value="CarbP_synth_ssu_N_sf"/>
</dbReference>
<accession>K7G466</accession>
<sequence>MTRILTACKVVKTLKDGFGFCNGTAHQHWRLSMAGTRFLSVKAQTANLVLDDGTKMKGYSFGHPSSAAGEVVFNTGLAGYTETLTDPSYRGQILTMVNPIVGNGGAPDTAAVDEMGLSKFLESDGIKVTAVTKPGLDKGAQWRNLEIQIPGVNGSALIFSRLLPGRGEARWNFPEKHRWLVFFFTFLSGASDGILPPRGKPP</sequence>
<evidence type="ECO:0000313" key="3">
    <source>
        <dbReference type="Proteomes" id="UP000007267"/>
    </source>
</evidence>
<evidence type="ECO:0000259" key="1">
    <source>
        <dbReference type="SMART" id="SM01097"/>
    </source>
</evidence>
<name>K7G466_PELSI</name>
<feature type="domain" description="Carbamoyl-phosphate synthase small subunit N-terminal" evidence="1">
    <location>
        <begin position="44"/>
        <end position="159"/>
    </location>
</feature>
<reference evidence="2" key="3">
    <citation type="submission" date="2025-08" db="UniProtKB">
        <authorList>
            <consortium name="Ensembl"/>
        </authorList>
    </citation>
    <scope>IDENTIFICATION</scope>
</reference>
<reference evidence="2" key="4">
    <citation type="submission" date="2025-09" db="UniProtKB">
        <authorList>
            <consortium name="Ensembl"/>
        </authorList>
    </citation>
    <scope>IDENTIFICATION</scope>
</reference>
<protein>
    <recommendedName>
        <fullName evidence="1">Carbamoyl-phosphate synthase small subunit N-terminal domain-containing protein</fullName>
    </recommendedName>
</protein>
<dbReference type="HOGENOM" id="CLU_1354248_0_0_1"/>
<dbReference type="AlphaFoldDB" id="K7G466"/>